<dbReference type="Proteomes" id="UP000824109">
    <property type="component" value="Unassembled WGS sequence"/>
</dbReference>
<evidence type="ECO:0000259" key="5">
    <source>
        <dbReference type="Pfam" id="PF01321"/>
    </source>
</evidence>
<gene>
    <name evidence="6" type="ORF">IAA61_00945</name>
</gene>
<evidence type="ECO:0000256" key="3">
    <source>
        <dbReference type="RuleBase" id="RU000590"/>
    </source>
</evidence>
<dbReference type="InterPro" id="IPR001131">
    <property type="entry name" value="Peptidase_M24B_aminopep-P_CS"/>
</dbReference>
<dbReference type="InterPro" id="IPR050659">
    <property type="entry name" value="Peptidase_M24B"/>
</dbReference>
<dbReference type="SUPFAM" id="SSF53092">
    <property type="entry name" value="Creatinase/prolidase N-terminal domain"/>
    <property type="match status" value="1"/>
</dbReference>
<dbReference type="Pfam" id="PF00557">
    <property type="entry name" value="Peptidase_M24"/>
    <property type="match status" value="1"/>
</dbReference>
<comment type="caution">
    <text evidence="6">The sequence shown here is derived from an EMBL/GenBank/DDBJ whole genome shotgun (WGS) entry which is preliminary data.</text>
</comment>
<keyword evidence="6" id="KW-0645">Protease</keyword>
<evidence type="ECO:0000313" key="7">
    <source>
        <dbReference type="Proteomes" id="UP000824109"/>
    </source>
</evidence>
<dbReference type="InterPro" id="IPR000994">
    <property type="entry name" value="Pept_M24"/>
</dbReference>
<keyword evidence="6" id="KW-0031">Aminopeptidase</keyword>
<sequence>MLSRIDRLLEGIEDSCAVLISGYPNIFYYSGFTSEDAYLLLSKDRRLIITDSRYTIQAKEQAVGFDVVDISRGWGAIFGGISETSLCFEEEKMTVAEYSKLKSAAHGKEFVKGQDVIDAPRRVKDKEEIRLISEAEKIGDEAFSHVLEFVRPGITELEVALELETYMKKNGASGLSFETIAASGVRSAMPHGAASEKVIEKGDFLTLDFGCVYKGYCSDMTRTVVVGRADERQREIYGTVLKAQQAAIDGIYDGIACAEADAIARRIISDAGYGENFGHSLGHSVGIEIHERPNFSPKSKDTLENGNVLSVEPGIYIDGFGGVRIEDLIAVSDGEIIDLTHSPKELIEL</sequence>
<reference evidence="6" key="2">
    <citation type="journal article" date="2021" name="PeerJ">
        <title>Extensive microbial diversity within the chicken gut microbiome revealed by metagenomics and culture.</title>
        <authorList>
            <person name="Gilroy R."/>
            <person name="Ravi A."/>
            <person name="Getino M."/>
            <person name="Pursley I."/>
            <person name="Horton D.L."/>
            <person name="Alikhan N.F."/>
            <person name="Baker D."/>
            <person name="Gharbi K."/>
            <person name="Hall N."/>
            <person name="Watson M."/>
            <person name="Adriaenssens E.M."/>
            <person name="Foster-Nyarko E."/>
            <person name="Jarju S."/>
            <person name="Secka A."/>
            <person name="Antonio M."/>
            <person name="Oren A."/>
            <person name="Chaudhuri R.R."/>
            <person name="La Ragione R."/>
            <person name="Hildebrand F."/>
            <person name="Pallen M.J."/>
        </authorList>
    </citation>
    <scope>NUCLEOTIDE SEQUENCE</scope>
    <source>
        <strain evidence="6">USAMLcec3-3695</strain>
    </source>
</reference>
<dbReference type="SUPFAM" id="SSF55920">
    <property type="entry name" value="Creatinase/aminopeptidase"/>
    <property type="match status" value="1"/>
</dbReference>
<organism evidence="6 7">
    <name type="scientific">Candidatus Ornithomonoglobus merdipullorum</name>
    <dbReference type="NCBI Taxonomy" id="2840895"/>
    <lineage>
        <taxon>Bacteria</taxon>
        <taxon>Bacillati</taxon>
        <taxon>Bacillota</taxon>
        <taxon>Clostridia</taxon>
        <taxon>Candidatus Ornithomonoglobus</taxon>
    </lineage>
</organism>
<evidence type="ECO:0000259" key="4">
    <source>
        <dbReference type="Pfam" id="PF00557"/>
    </source>
</evidence>
<keyword evidence="1 3" id="KW-0479">Metal-binding</keyword>
<evidence type="ECO:0000313" key="6">
    <source>
        <dbReference type="EMBL" id="HIU56361.1"/>
    </source>
</evidence>
<dbReference type="EMBL" id="DVNB01000012">
    <property type="protein sequence ID" value="HIU56361.1"/>
    <property type="molecule type" value="Genomic_DNA"/>
</dbReference>
<dbReference type="InterPro" id="IPR029149">
    <property type="entry name" value="Creatin/AminoP/Spt16_N"/>
</dbReference>
<dbReference type="AlphaFoldDB" id="A0A9D1SDQ6"/>
<dbReference type="InterPro" id="IPR000587">
    <property type="entry name" value="Creatinase_N"/>
</dbReference>
<feature type="domain" description="Peptidase M24" evidence="4">
    <location>
        <begin position="131"/>
        <end position="332"/>
    </location>
</feature>
<dbReference type="Gene3D" id="3.90.230.10">
    <property type="entry name" value="Creatinase/methionine aminopeptidase superfamily"/>
    <property type="match status" value="1"/>
</dbReference>
<dbReference type="GO" id="GO:0004177">
    <property type="term" value="F:aminopeptidase activity"/>
    <property type="evidence" value="ECO:0007669"/>
    <property type="project" value="UniProtKB-KW"/>
</dbReference>
<evidence type="ECO:0000256" key="1">
    <source>
        <dbReference type="ARBA" id="ARBA00022723"/>
    </source>
</evidence>
<dbReference type="PANTHER" id="PTHR46112:SF3">
    <property type="entry name" value="AMINOPEPTIDASE YPDF"/>
    <property type="match status" value="1"/>
</dbReference>
<dbReference type="PANTHER" id="PTHR46112">
    <property type="entry name" value="AMINOPEPTIDASE"/>
    <property type="match status" value="1"/>
</dbReference>
<dbReference type="CDD" id="cd01092">
    <property type="entry name" value="APP-like"/>
    <property type="match status" value="1"/>
</dbReference>
<feature type="domain" description="Creatinase N-terminal" evidence="5">
    <location>
        <begin position="16"/>
        <end position="123"/>
    </location>
</feature>
<dbReference type="InterPro" id="IPR036005">
    <property type="entry name" value="Creatinase/aminopeptidase-like"/>
</dbReference>
<dbReference type="GO" id="GO:0046872">
    <property type="term" value="F:metal ion binding"/>
    <property type="evidence" value="ECO:0007669"/>
    <property type="project" value="UniProtKB-KW"/>
</dbReference>
<dbReference type="Pfam" id="PF01321">
    <property type="entry name" value="Creatinase_N"/>
    <property type="match status" value="1"/>
</dbReference>
<protein>
    <submittedName>
        <fullName evidence="6">Aminopeptidase P family protein</fullName>
    </submittedName>
</protein>
<dbReference type="Gene3D" id="3.40.350.10">
    <property type="entry name" value="Creatinase/prolidase N-terminal domain"/>
    <property type="match status" value="1"/>
</dbReference>
<evidence type="ECO:0000256" key="2">
    <source>
        <dbReference type="ARBA" id="ARBA00022801"/>
    </source>
</evidence>
<reference evidence="6" key="1">
    <citation type="submission" date="2020-10" db="EMBL/GenBank/DDBJ databases">
        <authorList>
            <person name="Gilroy R."/>
        </authorList>
    </citation>
    <scope>NUCLEOTIDE SEQUENCE</scope>
    <source>
        <strain evidence="6">USAMLcec3-3695</strain>
    </source>
</reference>
<keyword evidence="2" id="KW-0378">Hydrolase</keyword>
<dbReference type="PROSITE" id="PS00491">
    <property type="entry name" value="PROLINE_PEPTIDASE"/>
    <property type="match status" value="1"/>
</dbReference>
<accession>A0A9D1SDQ6</accession>
<name>A0A9D1SDQ6_9FIRM</name>
<comment type="similarity">
    <text evidence="3">Belongs to the peptidase M24B family.</text>
</comment>
<proteinExistence type="inferred from homology"/>